<name>A0A858SW43_9RHOB</name>
<keyword evidence="1" id="KW-0732">Signal</keyword>
<evidence type="ECO:0000313" key="3">
    <source>
        <dbReference type="Proteomes" id="UP000503308"/>
    </source>
</evidence>
<dbReference type="AlphaFoldDB" id="A0A858SW43"/>
<dbReference type="Pfam" id="PF06051">
    <property type="entry name" value="DUF928"/>
    <property type="match status" value="1"/>
</dbReference>
<evidence type="ECO:0000313" key="2">
    <source>
        <dbReference type="EMBL" id="QJF51873.1"/>
    </source>
</evidence>
<reference evidence="2 3" key="1">
    <citation type="submission" date="2020-02" db="EMBL/GenBank/DDBJ databases">
        <title>Genome sequence of Roseobacter ponti.</title>
        <authorList>
            <person name="Hollensteiner J."/>
            <person name="Schneider D."/>
            <person name="Poehlein A."/>
            <person name="Daniel R."/>
        </authorList>
    </citation>
    <scope>NUCLEOTIDE SEQUENCE [LARGE SCALE GENOMIC DNA]</scope>
    <source>
        <strain evidence="2 3">DSM 106830</strain>
    </source>
</reference>
<dbReference type="EMBL" id="CP048788">
    <property type="protein sequence ID" value="QJF51873.1"/>
    <property type="molecule type" value="Genomic_DNA"/>
</dbReference>
<protein>
    <submittedName>
        <fullName evidence="2">DUF928 domain-containing protein</fullName>
    </submittedName>
</protein>
<evidence type="ECO:0000256" key="1">
    <source>
        <dbReference type="SAM" id="SignalP"/>
    </source>
</evidence>
<dbReference type="Proteomes" id="UP000503308">
    <property type="component" value="Chromosome"/>
</dbReference>
<dbReference type="RefSeq" id="WP_169641091.1">
    <property type="nucleotide sequence ID" value="NZ_CP048788.1"/>
</dbReference>
<accession>A0A858SW43</accession>
<gene>
    <name evidence="2" type="ORF">G3256_12215</name>
</gene>
<organism evidence="2 3">
    <name type="scientific">Roseobacter ponti</name>
    <dbReference type="NCBI Taxonomy" id="1891787"/>
    <lineage>
        <taxon>Bacteria</taxon>
        <taxon>Pseudomonadati</taxon>
        <taxon>Pseudomonadota</taxon>
        <taxon>Alphaproteobacteria</taxon>
        <taxon>Rhodobacterales</taxon>
        <taxon>Roseobacteraceae</taxon>
        <taxon>Roseobacter</taxon>
    </lineage>
</organism>
<feature type="chain" id="PRO_5032553872" evidence="1">
    <location>
        <begin position="28"/>
        <end position="230"/>
    </location>
</feature>
<keyword evidence="3" id="KW-1185">Reference proteome</keyword>
<proteinExistence type="predicted"/>
<dbReference type="KEGG" id="rpon:G3256_12215"/>
<dbReference type="InterPro" id="IPR010328">
    <property type="entry name" value="DUF928"/>
</dbReference>
<feature type="signal peptide" evidence="1">
    <location>
        <begin position="1"/>
        <end position="27"/>
    </location>
</feature>
<sequence length="230" mass="23560">MGQNRQYAMMSRGVAALLSLAVLCASAARGEQATGSTDAAPGEVVFVPPDAGAPADRVGAGTRDLARDHGALVLLAPEGGGLTRSAQPALVWYLSENFKGSVQAQIVPVEGTGTGVARMSEGPLRKGYYALDLARSQMTLEPGKIYEWKVLLLTGPDGDVIADARTYVERQPGGLQTGDDPAALAAAGLWFDALGAFVRIGLSGRVRIEPGPGFAGLVSSAGITGLPGAE</sequence>